<dbReference type="EMBL" id="CP017839">
    <property type="protein sequence ID" value="APA95794.1"/>
    <property type="molecule type" value="Genomic_DNA"/>
</dbReference>
<dbReference type="PROSITE" id="PS50977">
    <property type="entry name" value="HTH_TETR_2"/>
    <property type="match status" value="1"/>
</dbReference>
<dbReference type="Proteomes" id="UP000180166">
    <property type="component" value="Chromosome"/>
</dbReference>
<dbReference type="GO" id="GO:0000976">
    <property type="term" value="F:transcription cis-regulatory region binding"/>
    <property type="evidence" value="ECO:0007669"/>
    <property type="project" value="TreeGrafter"/>
</dbReference>
<dbReference type="InterPro" id="IPR009057">
    <property type="entry name" value="Homeodomain-like_sf"/>
</dbReference>
<organism evidence="5 6">
    <name type="scientific">Nocardia seriolae</name>
    <dbReference type="NCBI Taxonomy" id="37332"/>
    <lineage>
        <taxon>Bacteria</taxon>
        <taxon>Bacillati</taxon>
        <taxon>Actinomycetota</taxon>
        <taxon>Actinomycetes</taxon>
        <taxon>Mycobacteriales</taxon>
        <taxon>Nocardiaceae</taxon>
        <taxon>Nocardia</taxon>
    </lineage>
</organism>
<dbReference type="PANTHER" id="PTHR30055:SF200">
    <property type="entry name" value="HTH-TYPE TRANSCRIPTIONAL REPRESSOR BDCR"/>
    <property type="match status" value="1"/>
</dbReference>
<evidence type="ECO:0000256" key="2">
    <source>
        <dbReference type="PROSITE-ProRule" id="PRU00335"/>
    </source>
</evidence>
<dbReference type="EMBL" id="BBYQ01000100">
    <property type="protein sequence ID" value="GAP30996.1"/>
    <property type="molecule type" value="Genomic_DNA"/>
</dbReference>
<protein>
    <submittedName>
        <fullName evidence="4">HTH-type transcriptional regulator</fullName>
    </submittedName>
    <submittedName>
        <fullName evidence="5">TetR family transcriptional regulator</fullName>
    </submittedName>
</protein>
<dbReference type="InterPro" id="IPR050109">
    <property type="entry name" value="HTH-type_TetR-like_transc_reg"/>
</dbReference>
<evidence type="ECO:0000256" key="1">
    <source>
        <dbReference type="ARBA" id="ARBA00023125"/>
    </source>
</evidence>
<dbReference type="PANTHER" id="PTHR30055">
    <property type="entry name" value="HTH-TYPE TRANSCRIPTIONAL REGULATOR RUTR"/>
    <property type="match status" value="1"/>
</dbReference>
<evidence type="ECO:0000313" key="5">
    <source>
        <dbReference type="EMBL" id="GAP30996.1"/>
    </source>
</evidence>
<gene>
    <name evidence="4" type="ORF">NS506_01726</name>
    <name evidence="5" type="ORF">NSK11_contig00100-0025</name>
</gene>
<dbReference type="InterPro" id="IPR001647">
    <property type="entry name" value="HTH_TetR"/>
</dbReference>
<evidence type="ECO:0000313" key="7">
    <source>
        <dbReference type="Proteomes" id="UP000180166"/>
    </source>
</evidence>
<dbReference type="GO" id="GO:0003700">
    <property type="term" value="F:DNA-binding transcription factor activity"/>
    <property type="evidence" value="ECO:0007669"/>
    <property type="project" value="TreeGrafter"/>
</dbReference>
<evidence type="ECO:0000259" key="3">
    <source>
        <dbReference type="PROSITE" id="PS50977"/>
    </source>
</evidence>
<proteinExistence type="predicted"/>
<dbReference type="AlphaFoldDB" id="A0A0B8NK69"/>
<evidence type="ECO:0000313" key="6">
    <source>
        <dbReference type="Proteomes" id="UP000037179"/>
    </source>
</evidence>
<feature type="DNA-binding region" description="H-T-H motif" evidence="2">
    <location>
        <begin position="35"/>
        <end position="54"/>
    </location>
</feature>
<dbReference type="GeneID" id="93370488"/>
<keyword evidence="1 2" id="KW-0238">DNA-binding</keyword>
<feature type="domain" description="HTH tetR-type" evidence="3">
    <location>
        <begin position="12"/>
        <end position="72"/>
    </location>
</feature>
<reference evidence="6" key="1">
    <citation type="submission" date="2015-07" db="EMBL/GenBank/DDBJ databases">
        <title>Nocardia seriolae U-1 whole genome shotgun sequence.</title>
        <authorList>
            <person name="Imajoh M."/>
            <person name="Fukumoto Y."/>
            <person name="Sukeda M."/>
            <person name="Yamane J."/>
            <person name="Yamasaki K."/>
            <person name="Shimizu M."/>
            <person name="Ohnishi K."/>
            <person name="Oshima S."/>
        </authorList>
    </citation>
    <scope>NUCLEOTIDE SEQUENCE [LARGE SCALE GENOMIC DNA]</scope>
    <source>
        <strain evidence="6">U-1</strain>
    </source>
</reference>
<dbReference type="OrthoDB" id="4541857at2"/>
<dbReference type="SUPFAM" id="SSF46689">
    <property type="entry name" value="Homeodomain-like"/>
    <property type="match status" value="1"/>
</dbReference>
<name>A0A0B8NK69_9NOCA</name>
<reference evidence="5 6" key="2">
    <citation type="journal article" date="2016" name="Genome Announc.">
        <title>Draft Genome Sequence of Erythromycin- and Oxytetracycline-Sensitive Nocardia seriolae Strain U-1 (NBRC 110359).</title>
        <authorList>
            <person name="Imajoh M."/>
            <person name="Sukeda M."/>
            <person name="Shimizu M."/>
            <person name="Yamane J."/>
            <person name="Ohnishi K."/>
            <person name="Oshima S."/>
        </authorList>
    </citation>
    <scope>NUCLEOTIDE SEQUENCE [LARGE SCALE GENOMIC DNA]</scope>
    <source>
        <strain evidence="5 6">U-1</strain>
    </source>
</reference>
<accession>A0A0B8NK69</accession>
<reference evidence="4 7" key="3">
    <citation type="submission" date="2016-10" db="EMBL/GenBank/DDBJ databases">
        <title>Genome sequence of Nocardia seriolae strain EM150506, isolated from Anguila japonica.</title>
        <authorList>
            <person name="Han H.-J."/>
        </authorList>
    </citation>
    <scope>NUCLEOTIDE SEQUENCE [LARGE SCALE GENOMIC DNA]</scope>
    <source>
        <strain evidence="4 7">EM150506</strain>
    </source>
</reference>
<dbReference type="KEGG" id="nsr:NS506_01726"/>
<dbReference type="Proteomes" id="UP000037179">
    <property type="component" value="Unassembled WGS sequence"/>
</dbReference>
<dbReference type="Gene3D" id="1.10.357.10">
    <property type="entry name" value="Tetracycline Repressor, domain 2"/>
    <property type="match status" value="1"/>
</dbReference>
<dbReference type="RefSeq" id="WP_033089608.1">
    <property type="nucleotide sequence ID" value="NZ_AP017900.1"/>
</dbReference>
<dbReference type="PRINTS" id="PR00455">
    <property type="entry name" value="HTHTETR"/>
</dbReference>
<keyword evidence="6" id="KW-1185">Reference proteome</keyword>
<dbReference type="Pfam" id="PF00440">
    <property type="entry name" value="TetR_N"/>
    <property type="match status" value="1"/>
</dbReference>
<sequence>MSRDWLADDRADLAAERILDAAAQLFADRGVTAVGMGDIAKAAGCSRATLYRYFDNRQAVRIAFVHRETRRMAARVFAEVEAIADPGERVVSAMLGAVRAVRAEPTLIAWFRAGESGPAGEISQDSAVIESIAAGLFTQADLTDGERGRLARWLTRISVSLLSAPGRDEDDERAMLEEFVVPVALRAFA</sequence>
<evidence type="ECO:0000313" key="4">
    <source>
        <dbReference type="EMBL" id="APA95794.1"/>
    </source>
</evidence>